<reference evidence="4 5" key="1">
    <citation type="submission" date="2019-06" db="EMBL/GenBank/DDBJ databases">
        <title>Sequencing the genomes of 1000 actinobacteria strains.</title>
        <authorList>
            <person name="Klenk H.-P."/>
        </authorList>
    </citation>
    <scope>NUCLEOTIDE SEQUENCE [LARGE SCALE GENOMIC DNA]</scope>
    <source>
        <strain evidence="4 5">DSM 46699</strain>
    </source>
</reference>
<dbReference type="Pfam" id="PF01408">
    <property type="entry name" value="GFO_IDH_MocA"/>
    <property type="match status" value="1"/>
</dbReference>
<dbReference type="SUPFAM" id="SSF51735">
    <property type="entry name" value="NAD(P)-binding Rossmann-fold domains"/>
    <property type="match status" value="1"/>
</dbReference>
<evidence type="ECO:0000259" key="2">
    <source>
        <dbReference type="Pfam" id="PF01408"/>
    </source>
</evidence>
<sequence>MTRTAIIGCGDVSVVHLEAVEALDGVELVGVCDTDAAALASAVERCGVAGFTDHRALLARARPDVVHICTPHHQHVPVALDFLDAGVHVLLEKPVAHRLDQAERLVEAAERSGSRVGVCFQNRYNRTAQTARDVIESGDLGAVLGATASVLWTRAPDYYRAKPWRGRWDTAGGGLLINQAIHTLDLVQWLVGDVVGVEGTASTRLYRDLIEVEDTAEMLLTHASGARSLVFGSLANVVHAPVTIDITAERGTLSFRGDLTITHQDGRVESVAERKAPSHGRSYWGVSHEALIRDFYARLDDDEPFWISPREATKSLRILTDVYAQSALGSGGSAGPERSGAAPPPLRLPN</sequence>
<dbReference type="InterPro" id="IPR055170">
    <property type="entry name" value="GFO_IDH_MocA-like_dom"/>
</dbReference>
<dbReference type="OrthoDB" id="9815825at2"/>
<protein>
    <submittedName>
        <fullName evidence="4">Putative dehydrogenase</fullName>
    </submittedName>
</protein>
<dbReference type="GO" id="GO:0000166">
    <property type="term" value="F:nucleotide binding"/>
    <property type="evidence" value="ECO:0007669"/>
    <property type="project" value="InterPro"/>
</dbReference>
<dbReference type="Proteomes" id="UP000316184">
    <property type="component" value="Unassembled WGS sequence"/>
</dbReference>
<keyword evidence="5" id="KW-1185">Reference proteome</keyword>
<dbReference type="RefSeq" id="WP_145738675.1">
    <property type="nucleotide sequence ID" value="NZ_VIWX01000002.1"/>
</dbReference>
<feature type="domain" description="Gfo/Idh/MocA-like oxidoreductase N-terminal" evidence="2">
    <location>
        <begin position="3"/>
        <end position="118"/>
    </location>
</feature>
<evidence type="ECO:0000259" key="3">
    <source>
        <dbReference type="Pfam" id="PF22725"/>
    </source>
</evidence>
<dbReference type="Pfam" id="PF22725">
    <property type="entry name" value="GFO_IDH_MocA_C3"/>
    <property type="match status" value="1"/>
</dbReference>
<comment type="caution">
    <text evidence="4">The sequence shown here is derived from an EMBL/GenBank/DDBJ whole genome shotgun (WGS) entry which is preliminary data.</text>
</comment>
<dbReference type="InterPro" id="IPR052515">
    <property type="entry name" value="Gfo/Idh/MocA_Oxidoreductase"/>
</dbReference>
<gene>
    <name evidence="4" type="ORF">FHU35_12627</name>
</gene>
<dbReference type="InterPro" id="IPR036291">
    <property type="entry name" value="NAD(P)-bd_dom_sf"/>
</dbReference>
<dbReference type="InterPro" id="IPR000683">
    <property type="entry name" value="Gfo/Idh/MocA-like_OxRdtase_N"/>
</dbReference>
<organism evidence="4 5">
    <name type="scientific">Saccharopolyspora dendranthemae</name>
    <dbReference type="NCBI Taxonomy" id="1181886"/>
    <lineage>
        <taxon>Bacteria</taxon>
        <taxon>Bacillati</taxon>
        <taxon>Actinomycetota</taxon>
        <taxon>Actinomycetes</taxon>
        <taxon>Pseudonocardiales</taxon>
        <taxon>Pseudonocardiaceae</taxon>
        <taxon>Saccharopolyspora</taxon>
    </lineage>
</organism>
<evidence type="ECO:0000313" key="4">
    <source>
        <dbReference type="EMBL" id="TWF95629.1"/>
    </source>
</evidence>
<feature type="domain" description="GFO/IDH/MocA-like oxidoreductase" evidence="3">
    <location>
        <begin position="129"/>
        <end position="253"/>
    </location>
</feature>
<dbReference type="SUPFAM" id="SSF55347">
    <property type="entry name" value="Glyceraldehyde-3-phosphate dehydrogenase-like, C-terminal domain"/>
    <property type="match status" value="1"/>
</dbReference>
<dbReference type="EMBL" id="VIWX01000002">
    <property type="protein sequence ID" value="TWF95629.1"/>
    <property type="molecule type" value="Genomic_DNA"/>
</dbReference>
<evidence type="ECO:0000313" key="5">
    <source>
        <dbReference type="Proteomes" id="UP000316184"/>
    </source>
</evidence>
<dbReference type="Gene3D" id="3.30.360.10">
    <property type="entry name" value="Dihydrodipicolinate Reductase, domain 2"/>
    <property type="match status" value="1"/>
</dbReference>
<proteinExistence type="predicted"/>
<dbReference type="AlphaFoldDB" id="A0A561U8E0"/>
<dbReference type="PANTHER" id="PTHR43249:SF1">
    <property type="entry name" value="D-GLUCOSIDE 3-DEHYDROGENASE"/>
    <property type="match status" value="1"/>
</dbReference>
<dbReference type="PANTHER" id="PTHR43249">
    <property type="entry name" value="UDP-N-ACETYL-2-AMINO-2-DEOXY-D-GLUCURONATE OXIDASE"/>
    <property type="match status" value="1"/>
</dbReference>
<name>A0A561U8E0_9PSEU</name>
<evidence type="ECO:0000256" key="1">
    <source>
        <dbReference type="SAM" id="MobiDB-lite"/>
    </source>
</evidence>
<feature type="region of interest" description="Disordered" evidence="1">
    <location>
        <begin position="328"/>
        <end position="350"/>
    </location>
</feature>
<accession>A0A561U8E0</accession>
<dbReference type="Gene3D" id="3.40.50.720">
    <property type="entry name" value="NAD(P)-binding Rossmann-like Domain"/>
    <property type="match status" value="1"/>
</dbReference>